<dbReference type="GO" id="GO:0008556">
    <property type="term" value="F:P-type potassium transmembrane transporter activity"/>
    <property type="evidence" value="ECO:0007669"/>
    <property type="project" value="InterPro"/>
</dbReference>
<feature type="transmembrane region" description="Helical" evidence="9">
    <location>
        <begin position="6"/>
        <end position="27"/>
    </location>
</feature>
<evidence type="ECO:0000256" key="9">
    <source>
        <dbReference type="HAMAP-Rule" id="MF_00275"/>
    </source>
</evidence>
<evidence type="ECO:0000256" key="2">
    <source>
        <dbReference type="ARBA" id="ARBA00022475"/>
    </source>
</evidence>
<keyword evidence="8 9" id="KW-0472">Membrane</keyword>
<keyword evidence="2 9" id="KW-1003">Cell membrane</keyword>
<keyword evidence="1 9" id="KW-0813">Transport</keyword>
<protein>
    <recommendedName>
        <fullName evidence="9">Potassium-transporting ATPase potassium-binding subunit</fullName>
    </recommendedName>
    <alternativeName>
        <fullName evidence="9">ATP phosphohydrolase [potassium-transporting] A chain</fullName>
    </alternativeName>
    <alternativeName>
        <fullName evidence="9">Potassium-binding and translocating subunit A</fullName>
    </alternativeName>
    <alternativeName>
        <fullName evidence="9">Potassium-translocating ATPase A chain</fullName>
    </alternativeName>
</protein>
<feature type="transmembrane region" description="Helical" evidence="9">
    <location>
        <begin position="62"/>
        <end position="81"/>
    </location>
</feature>
<dbReference type="OrthoDB" id="9763796at2"/>
<evidence type="ECO:0000313" key="11">
    <source>
        <dbReference type="Proteomes" id="UP000029734"/>
    </source>
</evidence>
<evidence type="ECO:0000313" key="10">
    <source>
        <dbReference type="EMBL" id="KGE17030.1"/>
    </source>
</evidence>
<evidence type="ECO:0000256" key="4">
    <source>
        <dbReference type="ARBA" id="ARBA00022692"/>
    </source>
</evidence>
<feature type="transmembrane region" description="Helical" evidence="9">
    <location>
        <begin position="375"/>
        <end position="394"/>
    </location>
</feature>
<dbReference type="eggNOG" id="COG2060">
    <property type="taxonomic scope" value="Bacteria"/>
</dbReference>
<evidence type="ECO:0000256" key="7">
    <source>
        <dbReference type="ARBA" id="ARBA00023065"/>
    </source>
</evidence>
<dbReference type="InterPro" id="IPR004623">
    <property type="entry name" value="KdpA"/>
</dbReference>
<feature type="transmembrane region" description="Helical" evidence="9">
    <location>
        <begin position="278"/>
        <end position="299"/>
    </location>
</feature>
<dbReference type="NCBIfam" id="TIGR00680">
    <property type="entry name" value="kdpA"/>
    <property type="match status" value="1"/>
</dbReference>
<feature type="transmembrane region" description="Helical" evidence="9">
    <location>
        <begin position="173"/>
        <end position="192"/>
    </location>
</feature>
<dbReference type="PANTHER" id="PTHR30607">
    <property type="entry name" value="POTASSIUM-TRANSPORTING ATPASE A CHAIN"/>
    <property type="match status" value="1"/>
</dbReference>
<comment type="subcellular location">
    <subcellularLocation>
        <location evidence="9">Cell membrane</location>
        <topology evidence="9">Multi-pass membrane protein</topology>
    </subcellularLocation>
</comment>
<feature type="transmembrane region" description="Helical" evidence="9">
    <location>
        <begin position="130"/>
        <end position="152"/>
    </location>
</feature>
<comment type="caution">
    <text evidence="10">The sequence shown here is derived from an EMBL/GenBank/DDBJ whole genome shotgun (WGS) entry which is preliminary data.</text>
</comment>
<evidence type="ECO:0000256" key="8">
    <source>
        <dbReference type="ARBA" id="ARBA00023136"/>
    </source>
</evidence>
<evidence type="ECO:0000256" key="1">
    <source>
        <dbReference type="ARBA" id="ARBA00022448"/>
    </source>
</evidence>
<keyword evidence="5 9" id="KW-0630">Potassium</keyword>
<dbReference type="EMBL" id="JQCR01000003">
    <property type="protein sequence ID" value="KGE17030.1"/>
    <property type="molecule type" value="Genomic_DNA"/>
</dbReference>
<proteinExistence type="inferred from homology"/>
<evidence type="ECO:0000256" key="6">
    <source>
        <dbReference type="ARBA" id="ARBA00022989"/>
    </source>
</evidence>
<evidence type="ECO:0000256" key="5">
    <source>
        <dbReference type="ARBA" id="ARBA00022958"/>
    </source>
</evidence>
<name>A0A098M3D7_9BACL</name>
<keyword evidence="11" id="KW-1185">Reference proteome</keyword>
<comment type="subunit">
    <text evidence="9">The system is composed of three essential subunits: KdpA, KdpB and KdpC.</text>
</comment>
<keyword evidence="4 9" id="KW-0812">Transmembrane</keyword>
<dbReference type="GO" id="GO:0005886">
    <property type="term" value="C:plasma membrane"/>
    <property type="evidence" value="ECO:0007669"/>
    <property type="project" value="UniProtKB-SubCell"/>
</dbReference>
<comment type="function">
    <text evidence="9">Part of the high-affinity ATP-driven potassium transport (or Kdp) system, which catalyzes the hydrolysis of ATP coupled with the electrogenic transport of potassium into the cytoplasm. This subunit binds the extracellular potassium ions and delivers the ions to the membrane domain of KdpB through an intramembrane tunnel.</text>
</comment>
<organism evidence="10 11">
    <name type="scientific">Paenibacillus wynnii</name>
    <dbReference type="NCBI Taxonomy" id="268407"/>
    <lineage>
        <taxon>Bacteria</taxon>
        <taxon>Bacillati</taxon>
        <taxon>Bacillota</taxon>
        <taxon>Bacilli</taxon>
        <taxon>Bacillales</taxon>
        <taxon>Paenibacillaceae</taxon>
        <taxon>Paenibacillus</taxon>
    </lineage>
</organism>
<gene>
    <name evidence="9" type="primary">kdpA</name>
    <name evidence="10" type="ORF">PWYN_20430</name>
</gene>
<feature type="transmembrane region" description="Helical" evidence="9">
    <location>
        <begin position="527"/>
        <end position="551"/>
    </location>
</feature>
<keyword evidence="7 9" id="KW-0406">Ion transport</keyword>
<feature type="transmembrane region" description="Helical" evidence="9">
    <location>
        <begin position="251"/>
        <end position="271"/>
    </location>
</feature>
<keyword evidence="6 9" id="KW-1133">Transmembrane helix</keyword>
<reference evidence="10 11" key="2">
    <citation type="submission" date="2014-10" db="EMBL/GenBank/DDBJ databases">
        <title>Comparative genomics of the Paenibacillus odorifer group.</title>
        <authorList>
            <person name="Tsai Y.-C."/>
            <person name="Martin N."/>
            <person name="Korlach J."/>
            <person name="Wiedmann M."/>
        </authorList>
    </citation>
    <scope>NUCLEOTIDE SEQUENCE [LARGE SCALE GENOMIC DNA]</scope>
    <source>
        <strain evidence="10 11">DSM 18334</strain>
    </source>
</reference>
<feature type="transmembrane region" description="Helical" evidence="9">
    <location>
        <begin position="485"/>
        <end position="506"/>
    </location>
</feature>
<dbReference type="Pfam" id="PF03814">
    <property type="entry name" value="KdpA"/>
    <property type="match status" value="1"/>
</dbReference>
<evidence type="ECO:0000256" key="3">
    <source>
        <dbReference type="ARBA" id="ARBA00022538"/>
    </source>
</evidence>
<comment type="similarity">
    <text evidence="9">Belongs to the KdpA family.</text>
</comment>
<sequence>MGILQIVVVIVVLLLVKPVGTYLYHVFSNESNFTDRWFGGTERGIYRLIGLKARRGMSWKKYALSFILTNIVLVAFSYIFLRLQEGLPLNPNGIGNMEQTLTFNTVISFMTNTNLQHYSGETGVSYFSQMAVMTMLMFTSAASGFSVAVAFVRGITGRVSVGNFFEDFVKAHTRIFIPLALLLTLVMVALQVPQTLKPTLEVTTLEGQTQHIAIGPVASLESIKHLGTNGGGFFGANSAHPFENPSPLTNVLEILSMWMLPAALPYMYGLFAKNKRQGWMIFTAMMTLFVLFLSLNYYAESKGNPAINAMGIDASQGSMEGKEVRFGIPQSSLFTTVTTAATTGTVNNMHDTLTPLGSITPLTLMMLNNVFGGKGVGLVNMLMYAIMGVFLCGLMVGRTPEFLGRKIEAKEMKMIAIAILIHPLIILVPTAGAFLTELGKGSISNPGFHGMTQVLYEYVSSAANNGSGFEGLADNTTFWNMTTGIVMLLGRYVSIIAMLAVAGSLIQKKPVPETIGTFRTDNSLFTGILIGTVLIIGALTFLPVIVLGPIAEYLTLR</sequence>
<accession>A0A098M3D7</accession>
<feature type="transmembrane region" description="Helical" evidence="9">
    <location>
        <begin position="415"/>
        <end position="435"/>
    </location>
</feature>
<dbReference type="AlphaFoldDB" id="A0A098M3D7"/>
<dbReference type="Proteomes" id="UP000029734">
    <property type="component" value="Unassembled WGS sequence"/>
</dbReference>
<dbReference type="RefSeq" id="WP_036655464.1">
    <property type="nucleotide sequence ID" value="NZ_JQCR01000003.1"/>
</dbReference>
<keyword evidence="3 9" id="KW-0633">Potassium transport</keyword>
<dbReference type="HAMAP" id="MF_00275">
    <property type="entry name" value="KdpA"/>
    <property type="match status" value="1"/>
</dbReference>
<dbReference type="PANTHER" id="PTHR30607:SF2">
    <property type="entry name" value="POTASSIUM-TRANSPORTING ATPASE POTASSIUM-BINDING SUBUNIT"/>
    <property type="match status" value="1"/>
</dbReference>
<dbReference type="PIRSF" id="PIRSF001294">
    <property type="entry name" value="K_ATPaseA"/>
    <property type="match status" value="1"/>
</dbReference>
<dbReference type="GO" id="GO:0030955">
    <property type="term" value="F:potassium ion binding"/>
    <property type="evidence" value="ECO:0007669"/>
    <property type="project" value="UniProtKB-UniRule"/>
</dbReference>
<reference evidence="10 11" key="1">
    <citation type="submission" date="2014-08" db="EMBL/GenBank/DDBJ databases">
        <authorList>
            <person name="den Bakker H.C."/>
        </authorList>
    </citation>
    <scope>NUCLEOTIDE SEQUENCE [LARGE SCALE GENOMIC DNA]</scope>
    <source>
        <strain evidence="10 11">DSM 18334</strain>
    </source>
</reference>
<dbReference type="STRING" id="268407.PWYN_20430"/>